<comment type="function">
    <text evidence="17">Mannosylates Man(2)GlcNAc(2)-dolichol diphosphate and Man(1)GlcNAc(2)-dolichol diphosphate to form Man(3)GlcNAc(2)-dolichol diphosphate.</text>
</comment>
<keyword evidence="11" id="KW-1133">Transmembrane helix</keyword>
<evidence type="ECO:0000256" key="12">
    <source>
        <dbReference type="ARBA" id="ARBA00023136"/>
    </source>
</evidence>
<dbReference type="InterPro" id="IPR027054">
    <property type="entry name" value="ALG2"/>
</dbReference>
<keyword evidence="8 17" id="KW-0808">Transferase</keyword>
<comment type="subcellular location">
    <subcellularLocation>
        <location evidence="1 17">Endoplasmic reticulum membrane</location>
        <topology evidence="1 17">Single-pass membrane protein</topology>
    </subcellularLocation>
</comment>
<dbReference type="InterPro" id="IPR028098">
    <property type="entry name" value="Glyco_trans_4-like_N"/>
</dbReference>
<evidence type="ECO:0000256" key="8">
    <source>
        <dbReference type="ARBA" id="ARBA00022679"/>
    </source>
</evidence>
<comment type="catalytic activity">
    <reaction evidence="13 17">
        <text>a beta-D-Man-(1-&gt;4)-beta-D-GlcNAc-(1-&gt;4)-alpha-D-GlcNAc-diphospho-di-trans,poly-cis-dolichol + GDP-alpha-D-mannose = an alpha-D-Man-(1-&gt;3)-beta-D-Man-(1-&gt;4)-beta-D-GlcNAc-(1-&gt;4)-alpha-D-GlcNAc-diphospho-di-trans,poly-cis-dolichol + GDP + H(+)</text>
        <dbReference type="Rhea" id="RHEA:29515"/>
        <dbReference type="Rhea" id="RHEA-COMP:19511"/>
        <dbReference type="Rhea" id="RHEA-COMP:19513"/>
        <dbReference type="ChEBI" id="CHEBI:15378"/>
        <dbReference type="ChEBI" id="CHEBI:57527"/>
        <dbReference type="ChEBI" id="CHEBI:58189"/>
        <dbReference type="ChEBI" id="CHEBI:58472"/>
        <dbReference type="ChEBI" id="CHEBI:132510"/>
        <dbReference type="EC" id="2.4.1.132"/>
    </reaction>
    <physiologicalReaction direction="left-to-right" evidence="13 17">
        <dbReference type="Rhea" id="RHEA:29516"/>
    </physiologicalReaction>
</comment>
<organism evidence="21 22">
    <name type="scientific">Hemibagrus guttatus</name>
    <dbReference type="NCBI Taxonomy" id="175788"/>
    <lineage>
        <taxon>Eukaryota</taxon>
        <taxon>Metazoa</taxon>
        <taxon>Chordata</taxon>
        <taxon>Craniata</taxon>
        <taxon>Vertebrata</taxon>
        <taxon>Euteleostomi</taxon>
        <taxon>Actinopterygii</taxon>
        <taxon>Neopterygii</taxon>
        <taxon>Teleostei</taxon>
        <taxon>Ostariophysi</taxon>
        <taxon>Siluriformes</taxon>
        <taxon>Bagridae</taxon>
        <taxon>Hemibagrus</taxon>
    </lineage>
</organism>
<evidence type="ECO:0000256" key="3">
    <source>
        <dbReference type="ARBA" id="ARBA00009481"/>
    </source>
</evidence>
<accession>A0AAE0Q8Z3</accession>
<keyword evidence="7 17" id="KW-0328">Glycosyltransferase</keyword>
<dbReference type="InterPro" id="IPR001296">
    <property type="entry name" value="Glyco_trans_1"/>
</dbReference>
<reference evidence="21" key="1">
    <citation type="submission" date="2023-06" db="EMBL/GenBank/DDBJ databases">
        <title>Male Hemibagrus guttatus genome.</title>
        <authorList>
            <person name="Bian C."/>
        </authorList>
    </citation>
    <scope>NUCLEOTIDE SEQUENCE</scope>
    <source>
        <strain evidence="21">Male_cb2023</strain>
        <tissue evidence="21">Muscle</tissue>
    </source>
</reference>
<dbReference type="GO" id="GO:0102704">
    <property type="term" value="F:GDP-Man:Man(2)GlcNAc(2)-PP-Dol alpha-1,6-mannosyltransferase activity"/>
    <property type="evidence" value="ECO:0007669"/>
    <property type="project" value="UniProtKB-UniRule"/>
</dbReference>
<evidence type="ECO:0000256" key="2">
    <source>
        <dbReference type="ARBA" id="ARBA00004922"/>
    </source>
</evidence>
<protein>
    <recommendedName>
        <fullName evidence="6 17">Alpha-1,3/1,6-mannosyltransferase ALG2</fullName>
        <ecNumber evidence="5 17">2.4.1.132</ecNumber>
        <ecNumber evidence="4 17">2.4.1.257</ecNumber>
    </recommendedName>
    <alternativeName>
        <fullName evidence="17">GDP-Man:Man(1)GlcNAc(2)-PP-Dol alpha-1,3-mannosyltransferase</fullName>
    </alternativeName>
</protein>
<evidence type="ECO:0000259" key="19">
    <source>
        <dbReference type="Pfam" id="PF00534"/>
    </source>
</evidence>
<gene>
    <name evidence="21" type="ORF">QTP70_031825</name>
</gene>
<comment type="similarity">
    <text evidence="3">Belongs to the glycosyltransferase group 1 family. Glycosyltransferase 4 subfamily.</text>
</comment>
<feature type="region of interest" description="Disordered" evidence="18">
    <location>
        <begin position="1"/>
        <end position="22"/>
    </location>
</feature>
<proteinExistence type="inferred from homology"/>
<dbReference type="FunFam" id="3.40.50.2000:FF:000085">
    <property type="entry name" value="alpha-1,3/1,6-mannosyltransferase ALG2"/>
    <property type="match status" value="1"/>
</dbReference>
<evidence type="ECO:0000256" key="10">
    <source>
        <dbReference type="ARBA" id="ARBA00022824"/>
    </source>
</evidence>
<comment type="catalytic activity">
    <reaction evidence="14 17">
        <text>an alpha-D-Man-(1-&gt;3)-beta-D-Man-(1-&gt;4)-beta-D-GlcNAc-(1-&gt;4)-alpha-D-GlcNAc-diphospho-di-trans,poly-cis-dolichol + GDP-alpha-D-mannose = an alpha-D-Man-(1-&gt;3)-[alpha-D-Man-(1-&gt;6)]-beta-D-Man-(1-&gt;4)-beta-D-GlcNAc-(1-&gt;4)-alpha-D-GlcNAc-diphospho-di-trans,poly-cis-dolichol + GDP + H(+)</text>
        <dbReference type="Rhea" id="RHEA:29519"/>
        <dbReference type="Rhea" id="RHEA-COMP:19513"/>
        <dbReference type="Rhea" id="RHEA-COMP:19515"/>
        <dbReference type="ChEBI" id="CHEBI:15378"/>
        <dbReference type="ChEBI" id="CHEBI:57527"/>
        <dbReference type="ChEBI" id="CHEBI:58189"/>
        <dbReference type="ChEBI" id="CHEBI:132510"/>
        <dbReference type="ChEBI" id="CHEBI:132511"/>
        <dbReference type="EC" id="2.4.1.257"/>
    </reaction>
    <physiologicalReaction direction="left-to-right" evidence="14 17">
        <dbReference type="Rhea" id="RHEA:29520"/>
    </physiologicalReaction>
</comment>
<dbReference type="Proteomes" id="UP001274896">
    <property type="component" value="Unassembled WGS sequence"/>
</dbReference>
<dbReference type="Pfam" id="PF00534">
    <property type="entry name" value="Glycos_transf_1"/>
    <property type="match status" value="1"/>
</dbReference>
<dbReference type="Pfam" id="PF13439">
    <property type="entry name" value="Glyco_transf_4"/>
    <property type="match status" value="1"/>
</dbReference>
<comment type="caution">
    <text evidence="21">The sequence shown here is derived from an EMBL/GenBank/DDBJ whole genome shotgun (WGS) entry which is preliminary data.</text>
</comment>
<dbReference type="Gene3D" id="3.40.50.2000">
    <property type="entry name" value="Glycogen Phosphorylase B"/>
    <property type="match status" value="2"/>
</dbReference>
<dbReference type="CDD" id="cd03805">
    <property type="entry name" value="GT4_ALG2-like"/>
    <property type="match status" value="1"/>
</dbReference>
<dbReference type="GO" id="GO:0004378">
    <property type="term" value="F:GDP-Man:Man(1)GlcNAc(2)-PP-Dol alpha-1,3-mannosyltransferase activity"/>
    <property type="evidence" value="ECO:0007669"/>
    <property type="project" value="UniProtKB-UniRule"/>
</dbReference>
<evidence type="ECO:0000256" key="7">
    <source>
        <dbReference type="ARBA" id="ARBA00022676"/>
    </source>
</evidence>
<evidence type="ECO:0000256" key="13">
    <source>
        <dbReference type="ARBA" id="ARBA00045103"/>
    </source>
</evidence>
<evidence type="ECO:0000256" key="9">
    <source>
        <dbReference type="ARBA" id="ARBA00022692"/>
    </source>
</evidence>
<dbReference type="AlphaFoldDB" id="A0AAE0Q8Z3"/>
<evidence type="ECO:0000256" key="6">
    <source>
        <dbReference type="ARBA" id="ARBA00019218"/>
    </source>
</evidence>
<evidence type="ECO:0000256" key="4">
    <source>
        <dbReference type="ARBA" id="ARBA00011969"/>
    </source>
</evidence>
<sequence>SGFKLQHHQATTVGPFEQGPKAPCSRGTASWLTLRSDPNPNISSMVRVVFLHPDLGIGGAERLVVDAAVALRSCGCSVKIWTAHYDPQHCFSETLSPDLPVVCVGDWLPTSVCGYLHAICAYLRMIYVALYLVFLSGEEYDVVFCDQVSACIPVLRMARHRKKVLFYCHFPDQLLTERRSLLKRLYRAPIDRLEEFTTGMADLIVVNSKFTANIFKQTFPKLRAIQTDILYPSLNTSTFDKKVEDLDGLIPEHRRFLFLSINRYERKKNLPLALQALAALKERISAHQWEQVHLVMAGGYDERVTENVQHYAELRSLASSLALEQHVTFLRSFSDQQKVALLNKSTCVLYTPSGEHFGIVPVEAMYMQCPVIAVASGGPLESVADGETGFLCQPTAESFAEAMQQFVIDPELKQHVGKAGRERVLGRFSLQAFTDQLYQYVISLVN</sequence>
<evidence type="ECO:0000256" key="17">
    <source>
        <dbReference type="RuleBase" id="RU367136"/>
    </source>
</evidence>
<evidence type="ECO:0000256" key="14">
    <source>
        <dbReference type="ARBA" id="ARBA00045104"/>
    </source>
</evidence>
<dbReference type="FunFam" id="3.40.50.2000:FF:000097">
    <property type="entry name" value="alpha-1,3/1,6-mannosyltransferase ALG2"/>
    <property type="match status" value="1"/>
</dbReference>
<evidence type="ECO:0000256" key="16">
    <source>
        <dbReference type="ARBA" id="ARBA00052501"/>
    </source>
</evidence>
<keyword evidence="12" id="KW-0472">Membrane</keyword>
<keyword evidence="10" id="KW-0256">Endoplasmic reticulum</keyword>
<comment type="catalytic activity">
    <reaction evidence="15">
        <text>a beta-D-Man-(1-&gt;4)-beta-D-GlcNAc-(1-&gt;4)-alpha-D-GlcNAc-diphospho-di-trans,poly-cis-dolichol + GDP-alpha-D-mannose = an alpha-D-Man-(1-&gt;6)-beta-D-Man-(1-&gt;4)-beta-D-GlcNAc-(1-&gt;4)-alpha-D-GlcNAc-diphospho-di-trans,poly-cis-dolichol + GDP + H(+)</text>
        <dbReference type="Rhea" id="RHEA:79023"/>
        <dbReference type="Rhea" id="RHEA-COMP:19511"/>
        <dbReference type="Rhea" id="RHEA-COMP:19514"/>
        <dbReference type="ChEBI" id="CHEBI:15378"/>
        <dbReference type="ChEBI" id="CHEBI:57527"/>
        <dbReference type="ChEBI" id="CHEBI:58189"/>
        <dbReference type="ChEBI" id="CHEBI:58472"/>
        <dbReference type="ChEBI" id="CHEBI:229641"/>
    </reaction>
    <physiologicalReaction direction="left-to-right" evidence="15">
        <dbReference type="Rhea" id="RHEA:79024"/>
    </physiologicalReaction>
</comment>
<dbReference type="EC" id="2.4.1.257" evidence="4 17"/>
<evidence type="ECO:0000256" key="5">
    <source>
        <dbReference type="ARBA" id="ARBA00012649"/>
    </source>
</evidence>
<dbReference type="GO" id="GO:0005789">
    <property type="term" value="C:endoplasmic reticulum membrane"/>
    <property type="evidence" value="ECO:0007669"/>
    <property type="project" value="UniProtKB-SubCell"/>
</dbReference>
<keyword evidence="9" id="KW-0812">Transmembrane</keyword>
<dbReference type="EC" id="2.4.1.132" evidence="5 17"/>
<evidence type="ECO:0000259" key="20">
    <source>
        <dbReference type="Pfam" id="PF13439"/>
    </source>
</evidence>
<comment type="catalytic activity">
    <reaction evidence="16">
        <text>an alpha-D-Man-(1-&gt;6)-beta-D-Man-(1-&gt;4)-beta-D-GlcNAc-(1-&gt;4)-alpha-D-GlcNAc-diphospho-di-trans,poly-cis-dolichol + GDP-alpha-D-mannose = an alpha-D-Man-(1-&gt;3)-[alpha-D-Man-(1-&gt;6)]-beta-D-Man-(1-&gt;4)-beta-D-GlcNAc-(1-&gt;4)-alpha-D-GlcNAc-diphospho-di-trans,poly-cis-dolichol + GDP + H(+)</text>
        <dbReference type="Rhea" id="RHEA:79027"/>
        <dbReference type="Rhea" id="RHEA-COMP:19514"/>
        <dbReference type="Rhea" id="RHEA-COMP:19515"/>
        <dbReference type="ChEBI" id="CHEBI:15378"/>
        <dbReference type="ChEBI" id="CHEBI:57527"/>
        <dbReference type="ChEBI" id="CHEBI:58189"/>
        <dbReference type="ChEBI" id="CHEBI:132511"/>
        <dbReference type="ChEBI" id="CHEBI:229641"/>
    </reaction>
    <physiologicalReaction direction="left-to-right" evidence="16">
        <dbReference type="Rhea" id="RHEA:79028"/>
    </physiologicalReaction>
</comment>
<feature type="non-terminal residue" evidence="21">
    <location>
        <position position="446"/>
    </location>
</feature>
<feature type="domain" description="Glycosyl transferase family 1" evidence="19">
    <location>
        <begin position="253"/>
        <end position="423"/>
    </location>
</feature>
<dbReference type="SUPFAM" id="SSF53756">
    <property type="entry name" value="UDP-Glycosyltransferase/glycogen phosphorylase"/>
    <property type="match status" value="1"/>
</dbReference>
<evidence type="ECO:0000313" key="22">
    <source>
        <dbReference type="Proteomes" id="UP001274896"/>
    </source>
</evidence>
<evidence type="ECO:0000256" key="15">
    <source>
        <dbReference type="ARBA" id="ARBA00050465"/>
    </source>
</evidence>
<dbReference type="PANTHER" id="PTHR45918:SF1">
    <property type="entry name" value="ALPHA-1,3_1,6-MANNOSYLTRANSFERASE ALG2"/>
    <property type="match status" value="1"/>
</dbReference>
<dbReference type="PANTHER" id="PTHR45918">
    <property type="entry name" value="ALPHA-1,3/1,6-MANNOSYLTRANSFERASE ALG2"/>
    <property type="match status" value="1"/>
</dbReference>
<feature type="domain" description="Glycosyltransferase subfamily 4-like N-terminal" evidence="20">
    <location>
        <begin position="57"/>
        <end position="220"/>
    </location>
</feature>
<evidence type="ECO:0000256" key="11">
    <source>
        <dbReference type="ARBA" id="ARBA00022989"/>
    </source>
</evidence>
<keyword evidence="22" id="KW-1185">Reference proteome</keyword>
<name>A0AAE0Q8Z3_9TELE</name>
<evidence type="ECO:0000256" key="1">
    <source>
        <dbReference type="ARBA" id="ARBA00004389"/>
    </source>
</evidence>
<evidence type="ECO:0000256" key="18">
    <source>
        <dbReference type="SAM" id="MobiDB-lite"/>
    </source>
</evidence>
<comment type="pathway">
    <text evidence="2 17">Protein modification; protein glycosylation.</text>
</comment>
<dbReference type="EMBL" id="JAUCMX010000020">
    <property type="protein sequence ID" value="KAK3515775.1"/>
    <property type="molecule type" value="Genomic_DNA"/>
</dbReference>
<evidence type="ECO:0000313" key="21">
    <source>
        <dbReference type="EMBL" id="KAK3515775.1"/>
    </source>
</evidence>